<dbReference type="EMBL" id="FUWZ01000001">
    <property type="protein sequence ID" value="SJZ74352.1"/>
    <property type="molecule type" value="Genomic_DNA"/>
</dbReference>
<dbReference type="CDD" id="cd07563">
    <property type="entry name" value="Peptidase_S41_IRBP"/>
    <property type="match status" value="1"/>
</dbReference>
<dbReference type="GO" id="GO:0008236">
    <property type="term" value="F:serine-type peptidase activity"/>
    <property type="evidence" value="ECO:0007669"/>
    <property type="project" value="InterPro"/>
</dbReference>
<reference evidence="3" key="1">
    <citation type="submission" date="2017-02" db="EMBL/GenBank/DDBJ databases">
        <authorList>
            <person name="Varghese N."/>
            <person name="Submissions S."/>
        </authorList>
    </citation>
    <scope>NUCLEOTIDE SEQUENCE [LARGE SCALE GENOMIC DNA]</scope>
    <source>
        <strain evidence="3">DSM 22224</strain>
    </source>
</reference>
<dbReference type="STRING" id="634771.SAMN04488128_1011432"/>
<dbReference type="PANTHER" id="PTHR11261:SF3">
    <property type="entry name" value="RETINOL-BINDING PROTEIN 3"/>
    <property type="match status" value="1"/>
</dbReference>
<sequence length="326" mass="35894">MKKWYSLMVTCLCLSTVYGQTVTSAEKQAVIRQSAQLLEQHYVYPDKGKLLAAALLQKERDLTKGTDSVKVFAKAVTKLLRQTVQDGHIFLKFDPELVRELNAPRAKGDSAKDPFHYSERAANINYGFLEVKVLEGNIGYIRLAEINLSPQSVDVLKAAMTMVQHTQALILDLRDNGGGGSAIGLVLEGYFVKAGTPLLEVKNRNGKNEVMKAEALSGTRPYERPLYILVNDDTASAAEAIAFELQYMKRATIVGQRTAGGAHMNELYPANNRFLLSVSIAAPVFPGTSQSWELTGIQPDIVTTSREEDLPVVLGLIKKDHDTARK</sequence>
<gene>
    <name evidence="2" type="ORF">SAMN04488128_1011432</name>
</gene>
<dbReference type="OrthoDB" id="6397760at2"/>
<dbReference type="PANTHER" id="PTHR11261">
    <property type="entry name" value="INTERPHOTORECEPTOR RETINOID-BINDING PROTEIN"/>
    <property type="match status" value="1"/>
</dbReference>
<keyword evidence="3" id="KW-1185">Reference proteome</keyword>
<protein>
    <submittedName>
        <fullName evidence="2">Peptidase family S41</fullName>
    </submittedName>
</protein>
<dbReference type="Gene3D" id="3.90.226.10">
    <property type="entry name" value="2-enoyl-CoA Hydratase, Chain A, domain 1"/>
    <property type="match status" value="1"/>
</dbReference>
<dbReference type="GO" id="GO:0006508">
    <property type="term" value="P:proteolysis"/>
    <property type="evidence" value="ECO:0007669"/>
    <property type="project" value="InterPro"/>
</dbReference>
<organism evidence="2 3">
    <name type="scientific">Chitinophaga eiseniae</name>
    <dbReference type="NCBI Taxonomy" id="634771"/>
    <lineage>
        <taxon>Bacteria</taxon>
        <taxon>Pseudomonadati</taxon>
        <taxon>Bacteroidota</taxon>
        <taxon>Chitinophagia</taxon>
        <taxon>Chitinophagales</taxon>
        <taxon>Chitinophagaceae</taxon>
        <taxon>Chitinophaga</taxon>
    </lineage>
</organism>
<name>A0A1T4N545_9BACT</name>
<evidence type="ECO:0000313" key="2">
    <source>
        <dbReference type="EMBL" id="SJZ74352.1"/>
    </source>
</evidence>
<accession>A0A1T4N545</accession>
<dbReference type="RefSeq" id="WP_078668035.1">
    <property type="nucleotide sequence ID" value="NZ_FUWZ01000001.1"/>
</dbReference>
<dbReference type="SMART" id="SM00245">
    <property type="entry name" value="TSPc"/>
    <property type="match status" value="1"/>
</dbReference>
<feature type="domain" description="Tail specific protease" evidence="1">
    <location>
        <begin position="117"/>
        <end position="304"/>
    </location>
</feature>
<proteinExistence type="predicted"/>
<dbReference type="InterPro" id="IPR005151">
    <property type="entry name" value="Tail-specific_protease"/>
</dbReference>
<evidence type="ECO:0000259" key="1">
    <source>
        <dbReference type="SMART" id="SM00245"/>
    </source>
</evidence>
<dbReference type="Pfam" id="PF03572">
    <property type="entry name" value="Peptidase_S41"/>
    <property type="match status" value="1"/>
</dbReference>
<dbReference type="AlphaFoldDB" id="A0A1T4N545"/>
<dbReference type="InterPro" id="IPR029045">
    <property type="entry name" value="ClpP/crotonase-like_dom_sf"/>
</dbReference>
<dbReference type="SUPFAM" id="SSF52096">
    <property type="entry name" value="ClpP/crotonase"/>
    <property type="match status" value="1"/>
</dbReference>
<dbReference type="Proteomes" id="UP000190367">
    <property type="component" value="Unassembled WGS sequence"/>
</dbReference>
<dbReference type="Gene3D" id="3.30.750.44">
    <property type="match status" value="1"/>
</dbReference>
<evidence type="ECO:0000313" key="3">
    <source>
        <dbReference type="Proteomes" id="UP000190367"/>
    </source>
</evidence>